<dbReference type="GO" id="GO:0006508">
    <property type="term" value="P:proteolysis"/>
    <property type="evidence" value="ECO:0007669"/>
    <property type="project" value="InterPro"/>
</dbReference>
<dbReference type="PANTHER" id="PTHR13817:SF173">
    <property type="entry name" value="FRAZZLED"/>
    <property type="match status" value="1"/>
</dbReference>
<name>A0A8S0XL82_9GAMM</name>
<evidence type="ECO:0000313" key="7">
    <source>
        <dbReference type="Proteomes" id="UP000494216"/>
    </source>
</evidence>
<dbReference type="Pfam" id="PF13688">
    <property type="entry name" value="Reprolysin_5"/>
    <property type="match status" value="1"/>
</dbReference>
<evidence type="ECO:0000256" key="1">
    <source>
        <dbReference type="ARBA" id="ARBA00022737"/>
    </source>
</evidence>
<keyword evidence="7" id="KW-1185">Reference proteome</keyword>
<dbReference type="InterPro" id="IPR003961">
    <property type="entry name" value="FN3_dom"/>
</dbReference>
<comment type="caution">
    <text evidence="6">The sequence shown here is derived from an EMBL/GenBank/DDBJ whole genome shotgun (WGS) entry which is preliminary data.</text>
</comment>
<dbReference type="PANTHER" id="PTHR13817">
    <property type="entry name" value="TITIN"/>
    <property type="match status" value="1"/>
</dbReference>
<dbReference type="Gene3D" id="3.40.390.10">
    <property type="entry name" value="Collagenase (Catalytic Domain)"/>
    <property type="match status" value="1"/>
</dbReference>
<dbReference type="AlphaFoldDB" id="A0A8S0XL82"/>
<feature type="chain" id="PRO_5035730358" description="Fibronectin type-III domain-containing protein" evidence="3">
    <location>
        <begin position="26"/>
        <end position="722"/>
    </location>
</feature>
<evidence type="ECO:0000256" key="2">
    <source>
        <dbReference type="SAM" id="MobiDB-lite"/>
    </source>
</evidence>
<evidence type="ECO:0000259" key="4">
    <source>
        <dbReference type="PROSITE" id="PS50215"/>
    </source>
</evidence>
<dbReference type="InterPro" id="IPR013783">
    <property type="entry name" value="Ig-like_fold"/>
</dbReference>
<dbReference type="PROSITE" id="PS50853">
    <property type="entry name" value="FN3"/>
    <property type="match status" value="1"/>
</dbReference>
<evidence type="ECO:0000259" key="5">
    <source>
        <dbReference type="PROSITE" id="PS50853"/>
    </source>
</evidence>
<organism evidence="6 7">
    <name type="scientific">Candidatus Methylobacter favarea</name>
    <dbReference type="NCBI Taxonomy" id="2707345"/>
    <lineage>
        <taxon>Bacteria</taxon>
        <taxon>Pseudomonadati</taxon>
        <taxon>Pseudomonadota</taxon>
        <taxon>Gammaproteobacteria</taxon>
        <taxon>Methylococcales</taxon>
        <taxon>Methylococcaceae</taxon>
        <taxon>Methylobacter</taxon>
    </lineage>
</organism>
<dbReference type="CDD" id="cd00063">
    <property type="entry name" value="FN3"/>
    <property type="match status" value="2"/>
</dbReference>
<feature type="signal peptide" evidence="3">
    <location>
        <begin position="1"/>
        <end position="25"/>
    </location>
</feature>
<evidence type="ECO:0000313" key="6">
    <source>
        <dbReference type="EMBL" id="CAA9892622.1"/>
    </source>
</evidence>
<dbReference type="InterPro" id="IPR024079">
    <property type="entry name" value="MetalloPept_cat_dom_sf"/>
</dbReference>
<dbReference type="SUPFAM" id="SSF55486">
    <property type="entry name" value="Metalloproteases ('zincins'), catalytic domain"/>
    <property type="match status" value="1"/>
</dbReference>
<feature type="compositionally biased region" description="Basic and acidic residues" evidence="2">
    <location>
        <begin position="153"/>
        <end position="164"/>
    </location>
</feature>
<dbReference type="PROSITE" id="PS50215">
    <property type="entry name" value="ADAM_MEPRO"/>
    <property type="match status" value="1"/>
</dbReference>
<feature type="domain" description="Fibronectin type-III" evidence="5">
    <location>
        <begin position="439"/>
        <end position="528"/>
    </location>
</feature>
<evidence type="ECO:0008006" key="8">
    <source>
        <dbReference type="Google" id="ProtNLM"/>
    </source>
</evidence>
<accession>A0A8S0XL82</accession>
<gene>
    <name evidence="6" type="ORF">METHB2_760004</name>
</gene>
<dbReference type="Proteomes" id="UP000494216">
    <property type="component" value="Unassembled WGS sequence"/>
</dbReference>
<dbReference type="InterPro" id="IPR036116">
    <property type="entry name" value="FN3_sf"/>
</dbReference>
<dbReference type="SUPFAM" id="SSF49265">
    <property type="entry name" value="Fibronectin type III"/>
    <property type="match status" value="1"/>
</dbReference>
<proteinExistence type="predicted"/>
<sequence>MKLKNIAALLLTASSMLIGVTPALASGKAQLPPPDLFDDYDIQQSPNNDYNIQQSPHKVLPKKAVKGKNRRVNVHTDLLWSDSLTLNLFNDVVVTAVRDRLIDKVKGHSTWIGHVEGEQDSEVFLTVRGNTMSGNVQIGGKSYEIEFKGNNKHDITQVDPDKNPKHSHSKQPEDFLATGGEIDSTMTFAAPATSNAAAGTIIDVLVVYTARAKNNASGQAGIEAKISNAVAMANQAYINSKIDMQINLVAMKETSYVETGNMSTSLTDLTGASDGKMDEVHTWRNQYGADQVALMSADANYCGIGYMMTGSWISSAFASYAFSVVHDDSAYACLSTQTLAHEMGHNQGDQHNKEDSGGTAGAYSYSYGYRLCQTGGFRTVMSYNCTGGTRVSYFSNPNVMLSTTEVTGSSTANNALSMNNTKGIVAAFRSAVDTTFPNAPGNLTATAVSDSAITMAWADNSGNETGFRIERSFDGVNWAEIAVVGSNSVNFNNTGLSAATTYFYRVRAYNSNGFSPYSNAGSALTGSAVCIGNTPALTLAPGSIFSKTGAAINLSISLTNKDASACGITTFTLTNSDGATLGSYSLSPAGSASANWSLTAPSGDGSYTKSVTSSAAGHSNATASAAIIVDGTAPSAPGSLTASIVKRTQVALAWQASTDTGSGIARYDILRNTTKVASITATEYTDKPPVKGTYTYTVQAFDKAGNFKGSAAIVAVGDSTRK</sequence>
<dbReference type="SMART" id="SM00060">
    <property type="entry name" value="FN3"/>
    <property type="match status" value="2"/>
</dbReference>
<keyword evidence="1" id="KW-0677">Repeat</keyword>
<dbReference type="Pfam" id="PF00041">
    <property type="entry name" value="fn3"/>
    <property type="match status" value="1"/>
</dbReference>
<feature type="region of interest" description="Disordered" evidence="2">
    <location>
        <begin position="153"/>
        <end position="177"/>
    </location>
</feature>
<keyword evidence="3" id="KW-0732">Signal</keyword>
<dbReference type="InterPro" id="IPR001590">
    <property type="entry name" value="Peptidase_M12B"/>
</dbReference>
<reference evidence="6 7" key="1">
    <citation type="submission" date="2020-02" db="EMBL/GenBank/DDBJ databases">
        <authorList>
            <person name="Hogendoorn C."/>
        </authorList>
    </citation>
    <scope>NUCLEOTIDE SEQUENCE [LARGE SCALE GENOMIC DNA]</scope>
    <source>
        <strain evidence="6">METHB21</strain>
    </source>
</reference>
<dbReference type="EMBL" id="CADCXN010000109">
    <property type="protein sequence ID" value="CAA9892622.1"/>
    <property type="molecule type" value="Genomic_DNA"/>
</dbReference>
<feature type="domain" description="Peptidase M12B" evidence="4">
    <location>
        <begin position="200"/>
        <end position="396"/>
    </location>
</feature>
<dbReference type="RefSeq" id="WP_174627376.1">
    <property type="nucleotide sequence ID" value="NZ_CADCXN010000109.1"/>
</dbReference>
<protein>
    <recommendedName>
        <fullName evidence="8">Fibronectin type-III domain-containing protein</fullName>
    </recommendedName>
</protein>
<dbReference type="InterPro" id="IPR050964">
    <property type="entry name" value="Striated_Muscle_Regulatory"/>
</dbReference>
<dbReference type="GO" id="GO:0004222">
    <property type="term" value="F:metalloendopeptidase activity"/>
    <property type="evidence" value="ECO:0007669"/>
    <property type="project" value="InterPro"/>
</dbReference>
<evidence type="ECO:0000256" key="3">
    <source>
        <dbReference type="SAM" id="SignalP"/>
    </source>
</evidence>
<dbReference type="Gene3D" id="2.60.40.10">
    <property type="entry name" value="Immunoglobulins"/>
    <property type="match status" value="2"/>
</dbReference>